<keyword evidence="3" id="KW-1185">Reference proteome</keyword>
<dbReference type="Proteomes" id="UP000054845">
    <property type="component" value="Unassembled WGS sequence"/>
</dbReference>
<organism evidence="2 3">
    <name type="scientific">Ceraceosorus bombacis</name>
    <dbReference type="NCBI Taxonomy" id="401625"/>
    <lineage>
        <taxon>Eukaryota</taxon>
        <taxon>Fungi</taxon>
        <taxon>Dikarya</taxon>
        <taxon>Basidiomycota</taxon>
        <taxon>Ustilaginomycotina</taxon>
        <taxon>Exobasidiomycetes</taxon>
        <taxon>Ceraceosorales</taxon>
        <taxon>Ceraceosoraceae</taxon>
        <taxon>Ceraceosorus</taxon>
    </lineage>
</organism>
<dbReference type="Pfam" id="PF00135">
    <property type="entry name" value="COesterase"/>
    <property type="match status" value="1"/>
</dbReference>
<proteinExistence type="predicted"/>
<dbReference type="Gene3D" id="3.40.50.1820">
    <property type="entry name" value="alpha/beta hydrolase"/>
    <property type="match status" value="2"/>
</dbReference>
<dbReference type="PANTHER" id="PTHR11559">
    <property type="entry name" value="CARBOXYLESTERASE"/>
    <property type="match status" value="1"/>
</dbReference>
<reference evidence="3" key="1">
    <citation type="submission" date="2014-09" db="EMBL/GenBank/DDBJ databases">
        <authorList>
            <person name="Sharma Rahul"/>
            <person name="Thines Marco"/>
        </authorList>
    </citation>
    <scope>NUCLEOTIDE SEQUENCE [LARGE SCALE GENOMIC DNA]</scope>
</reference>
<dbReference type="STRING" id="401625.A0A0P1BT01"/>
<dbReference type="EMBL" id="CCYA01000277">
    <property type="protein sequence ID" value="CEH19094.1"/>
    <property type="molecule type" value="Genomic_DNA"/>
</dbReference>
<dbReference type="InterPro" id="IPR029058">
    <property type="entry name" value="AB_hydrolase_fold"/>
</dbReference>
<dbReference type="InterPro" id="IPR050309">
    <property type="entry name" value="Type-B_Carboxylest/Lipase"/>
</dbReference>
<accession>A0A0P1BT01</accession>
<evidence type="ECO:0000313" key="3">
    <source>
        <dbReference type="Proteomes" id="UP000054845"/>
    </source>
</evidence>
<evidence type="ECO:0000313" key="2">
    <source>
        <dbReference type="EMBL" id="CEH19094.1"/>
    </source>
</evidence>
<evidence type="ECO:0000259" key="1">
    <source>
        <dbReference type="Pfam" id="PF00135"/>
    </source>
</evidence>
<dbReference type="InterPro" id="IPR002018">
    <property type="entry name" value="CarbesteraseB"/>
</dbReference>
<protein>
    <submittedName>
        <fullName evidence="2">Carboxylesterase and related proteins</fullName>
    </submittedName>
</protein>
<name>A0A0P1BT01_9BASI</name>
<dbReference type="OrthoDB" id="408631at2759"/>
<sequence length="355" mass="38179">MQARRQDGPLADVSVQANVNLSTEVDVGNDSGVDVSITTQLGSNRNLVLNTTSGLFSGAYDKDRKQYRWLAIPYAASTAGDNRWKPAQPFVPSKALLKTPRPATSFGQSCPQFVTRASQTGLAWSGTVSPSNQGEDCLSISIFTSSAVRQNATRPDDAGSPIFVWLYGGSFLFGSQENKLIDPAPILARHPDVGKFAKVPILLGTNDQEGTILCASQSDLANNLYNDVALPFTFVCPATTEASDRIKAGVPAWQYKYGANWDDINSGRKSLGAYHQAEIPLLFGNFDTTPIAVATGANAGPHQVSVPDAQREVSRFMMDAWMSFVRDPQHGPTTLAAPSPTLDQSIQSKHASLWA</sequence>
<feature type="domain" description="Carboxylesterase type B" evidence="1">
    <location>
        <begin position="47"/>
        <end position="189"/>
    </location>
</feature>
<dbReference type="AlphaFoldDB" id="A0A0P1BT01"/>
<dbReference type="SUPFAM" id="SSF53474">
    <property type="entry name" value="alpha/beta-Hydrolases"/>
    <property type="match status" value="1"/>
</dbReference>